<keyword evidence="4" id="KW-0545">Nucleotide biosynthesis</keyword>
<evidence type="ECO:0000256" key="3">
    <source>
        <dbReference type="ARBA" id="ARBA00022723"/>
    </source>
</evidence>
<evidence type="ECO:0000256" key="7">
    <source>
        <dbReference type="ARBA" id="ARBA00038938"/>
    </source>
</evidence>
<dbReference type="PROSITE" id="PS00903">
    <property type="entry name" value="CYT_DCMP_DEAMINASES_1"/>
    <property type="match status" value="1"/>
</dbReference>
<accession>A0A2P4Z5L3</accession>
<dbReference type="InterPro" id="IPR035105">
    <property type="entry name" value="Deoxycytidylate_deaminase_dom"/>
</dbReference>
<dbReference type="PANTHER" id="PTHR11086:SF18">
    <property type="entry name" value="DEOXYCYTIDYLATE DEAMINASE"/>
    <property type="match status" value="1"/>
</dbReference>
<dbReference type="OrthoDB" id="6710946at2759"/>
<dbReference type="EMBL" id="JIBK01000050">
    <property type="protein sequence ID" value="POM85355.1"/>
    <property type="molecule type" value="Genomic_DNA"/>
</dbReference>
<dbReference type="GO" id="GO:0005737">
    <property type="term" value="C:cytoplasm"/>
    <property type="evidence" value="ECO:0007669"/>
    <property type="project" value="TreeGrafter"/>
</dbReference>
<reference evidence="10 11" key="1">
    <citation type="submission" date="2014-04" db="EMBL/GenBank/DDBJ databases">
        <title>Comparative Genomics of Cryptosporidium Species.</title>
        <authorList>
            <person name="Silva J.C."/>
            <person name="Su Q."/>
            <person name="Chalmers R."/>
            <person name="Chibucos M.C."/>
            <person name="Elwin K."/>
            <person name="Godinez A."/>
            <person name="Guo F."/>
            <person name="Huynh K."/>
            <person name="Orvis J."/>
            <person name="Ott S."/>
            <person name="Sadzewicz L."/>
            <person name="Sengamalay N."/>
            <person name="Shetty A."/>
            <person name="Sun M."/>
            <person name="Tallon L."/>
            <person name="Xiao L."/>
            <person name="Zhang H."/>
            <person name="Fraser C.M."/>
            <person name="Zhu G."/>
            <person name="Kissinger J."/>
            <person name="Widmer G."/>
        </authorList>
    </citation>
    <scope>NUCLEOTIDE SEQUENCE [LARGE SCALE GENOMIC DNA]</scope>
    <source>
        <strain evidence="10 11">UKMEL1</strain>
    </source>
</reference>
<feature type="domain" description="CMP/dCMP-type deaminase" evidence="9">
    <location>
        <begin position="224"/>
        <end position="364"/>
    </location>
</feature>
<dbReference type="Proteomes" id="UP000236928">
    <property type="component" value="Unassembled WGS sequence"/>
</dbReference>
<evidence type="ECO:0000256" key="6">
    <source>
        <dbReference type="ARBA" id="ARBA00022833"/>
    </source>
</evidence>
<evidence type="ECO:0000256" key="1">
    <source>
        <dbReference type="ARBA" id="ARBA00001947"/>
    </source>
</evidence>
<evidence type="ECO:0000256" key="8">
    <source>
        <dbReference type="ARBA" id="ARBA00041763"/>
    </source>
</evidence>
<dbReference type="Gene3D" id="3.40.140.10">
    <property type="entry name" value="Cytidine Deaminase, domain 2"/>
    <property type="match status" value="1"/>
</dbReference>
<evidence type="ECO:0000313" key="11">
    <source>
        <dbReference type="Proteomes" id="UP000236928"/>
    </source>
</evidence>
<dbReference type="CDD" id="cd01286">
    <property type="entry name" value="deoxycytidylate_deaminase"/>
    <property type="match status" value="1"/>
</dbReference>
<evidence type="ECO:0000256" key="5">
    <source>
        <dbReference type="ARBA" id="ARBA00022801"/>
    </source>
</evidence>
<dbReference type="Pfam" id="PF00383">
    <property type="entry name" value="dCMP_cyt_deam_1"/>
    <property type="match status" value="1"/>
</dbReference>
<gene>
    <name evidence="10" type="ORF">CmeUKMEL1_17005</name>
</gene>
<dbReference type="InterPro" id="IPR016193">
    <property type="entry name" value="Cytidine_deaminase-like"/>
</dbReference>
<evidence type="ECO:0000256" key="2">
    <source>
        <dbReference type="ARBA" id="ARBA00006576"/>
    </source>
</evidence>
<dbReference type="GO" id="GO:0004132">
    <property type="term" value="F:dCMP deaminase activity"/>
    <property type="evidence" value="ECO:0007669"/>
    <property type="project" value="UniProtKB-EC"/>
</dbReference>
<dbReference type="InterPro" id="IPR002125">
    <property type="entry name" value="CMP_dCMP_dom"/>
</dbReference>
<evidence type="ECO:0000256" key="4">
    <source>
        <dbReference type="ARBA" id="ARBA00022727"/>
    </source>
</evidence>
<organism evidence="10 11">
    <name type="scientific">Cryptosporidium meleagridis</name>
    <dbReference type="NCBI Taxonomy" id="93969"/>
    <lineage>
        <taxon>Eukaryota</taxon>
        <taxon>Sar</taxon>
        <taxon>Alveolata</taxon>
        <taxon>Apicomplexa</taxon>
        <taxon>Conoidasida</taxon>
        <taxon>Coccidia</taxon>
        <taxon>Eucoccidiorida</taxon>
        <taxon>Eimeriorina</taxon>
        <taxon>Cryptosporidiidae</taxon>
        <taxon>Cryptosporidium</taxon>
    </lineage>
</organism>
<dbReference type="GO" id="GO:0008270">
    <property type="term" value="F:zinc ion binding"/>
    <property type="evidence" value="ECO:0007669"/>
    <property type="project" value="InterPro"/>
</dbReference>
<keyword evidence="5" id="KW-0378">Hydrolase</keyword>
<dbReference type="AlphaFoldDB" id="A0A2P4Z5L3"/>
<dbReference type="GO" id="GO:0009165">
    <property type="term" value="P:nucleotide biosynthetic process"/>
    <property type="evidence" value="ECO:0007669"/>
    <property type="project" value="UniProtKB-KW"/>
</dbReference>
<protein>
    <recommendedName>
        <fullName evidence="8">dCMP deaminase</fullName>
        <ecNumber evidence="7">3.5.4.12</ecNumber>
    </recommendedName>
    <alternativeName>
        <fullName evidence="8">dCMP deaminase</fullName>
    </alternativeName>
</protein>
<keyword evidence="6" id="KW-0862">Zinc</keyword>
<dbReference type="PANTHER" id="PTHR11086">
    <property type="entry name" value="DEOXYCYTIDYLATE DEAMINASE-RELATED"/>
    <property type="match status" value="1"/>
</dbReference>
<comment type="similarity">
    <text evidence="2">Belongs to the cytidine and deoxycytidylate deaminase family.</text>
</comment>
<comment type="cofactor">
    <cofactor evidence="1">
        <name>Zn(2+)</name>
        <dbReference type="ChEBI" id="CHEBI:29105"/>
    </cofactor>
</comment>
<dbReference type="SUPFAM" id="SSF53927">
    <property type="entry name" value="Cytidine deaminase-like"/>
    <property type="match status" value="1"/>
</dbReference>
<dbReference type="InterPro" id="IPR016192">
    <property type="entry name" value="APOBEC/CMP_deaminase_Zn-bd"/>
</dbReference>
<keyword evidence="11" id="KW-1185">Reference proteome</keyword>
<proteinExistence type="inferred from homology"/>
<dbReference type="PROSITE" id="PS51747">
    <property type="entry name" value="CYT_DCMP_DEAMINASES_2"/>
    <property type="match status" value="1"/>
</dbReference>
<dbReference type="VEuPathDB" id="CryptoDB:CmeUKMEL1_17005"/>
<sequence>MVIVGLIGLDNVIAEYAFSFIVERFRFKGIRLVDCERNCNFDNEAANNLKLTTKLESEFKTFGEEYNEKVIRQICFCGSDSEESYDDCIKFRAKRAFMISTSDLSSSYVISKITEENEFDIFSNTFFVSLAIDLPLISKLSLPEANYENANFEEAEKSIEILKNSPEKLKEFVSMLIKDFEEKKGGISRLVRRSDYYISYFTNFSDLEKKLIDLGLSKIDSRPNWDEYFMKIAKLASQRSNCISRKVGSVIVKDKKIISTGYNGTPRNMKNCFEGGCTRCANSNRVEGKSLETCSCMHAETNALLFAGIDKCIGATIYVTLMPCISCTKNIIQCEIERVVFTTEYAIPDEISTIKLLRDSNVKVDRLVEKQSCL</sequence>
<comment type="caution">
    <text evidence="10">The sequence shown here is derived from an EMBL/GenBank/DDBJ whole genome shotgun (WGS) entry which is preliminary data.</text>
</comment>
<dbReference type="InterPro" id="IPR015517">
    <property type="entry name" value="dCMP_deaminase-rel"/>
</dbReference>
<keyword evidence="3" id="KW-0479">Metal-binding</keyword>
<evidence type="ECO:0000313" key="10">
    <source>
        <dbReference type="EMBL" id="POM85355.1"/>
    </source>
</evidence>
<evidence type="ECO:0000259" key="9">
    <source>
        <dbReference type="PROSITE" id="PS51747"/>
    </source>
</evidence>
<name>A0A2P4Z5L3_9CRYT</name>
<dbReference type="EC" id="3.5.4.12" evidence="7"/>